<evidence type="ECO:0000313" key="2">
    <source>
        <dbReference type="EMBL" id="KRL36606.1"/>
    </source>
</evidence>
<organism evidence="2 3">
    <name type="scientific">Liquorilactobacillus uvarum DSM 19971</name>
    <dbReference type="NCBI Taxonomy" id="1423812"/>
    <lineage>
        <taxon>Bacteria</taxon>
        <taxon>Bacillati</taxon>
        <taxon>Bacillota</taxon>
        <taxon>Bacilli</taxon>
        <taxon>Lactobacillales</taxon>
        <taxon>Lactobacillaceae</taxon>
        <taxon>Liquorilactobacillus</taxon>
    </lineage>
</organism>
<protein>
    <recommendedName>
        <fullName evidence="1">Thoeris anti-defense 2-like domain-containing protein</fullName>
    </recommendedName>
</protein>
<accession>A0A0R1PW38</accession>
<keyword evidence="3" id="KW-1185">Reference proteome</keyword>
<evidence type="ECO:0000313" key="3">
    <source>
        <dbReference type="Proteomes" id="UP000051155"/>
    </source>
</evidence>
<dbReference type="Proteomes" id="UP000051155">
    <property type="component" value="Unassembled WGS sequence"/>
</dbReference>
<gene>
    <name evidence="2" type="ORF">FD20_GL001148</name>
</gene>
<feature type="domain" description="Thoeris anti-defense 2-like" evidence="1">
    <location>
        <begin position="1"/>
        <end position="80"/>
    </location>
</feature>
<reference evidence="2 3" key="1">
    <citation type="journal article" date="2015" name="Genome Announc.">
        <title>Expanding the biotechnology potential of lactobacilli through comparative genomics of 213 strains and associated genera.</title>
        <authorList>
            <person name="Sun Z."/>
            <person name="Harris H.M."/>
            <person name="McCann A."/>
            <person name="Guo C."/>
            <person name="Argimon S."/>
            <person name="Zhang W."/>
            <person name="Yang X."/>
            <person name="Jeffery I.B."/>
            <person name="Cooney J.C."/>
            <person name="Kagawa T.F."/>
            <person name="Liu W."/>
            <person name="Song Y."/>
            <person name="Salvetti E."/>
            <person name="Wrobel A."/>
            <person name="Rasinkangas P."/>
            <person name="Parkhill J."/>
            <person name="Rea M.C."/>
            <person name="O'Sullivan O."/>
            <person name="Ritari J."/>
            <person name="Douillard F.P."/>
            <person name="Paul Ross R."/>
            <person name="Yang R."/>
            <person name="Briner A.E."/>
            <person name="Felis G.E."/>
            <person name="de Vos W.M."/>
            <person name="Barrangou R."/>
            <person name="Klaenhammer T.R."/>
            <person name="Caufield P.W."/>
            <person name="Cui Y."/>
            <person name="Zhang H."/>
            <person name="O'Toole P.W."/>
        </authorList>
    </citation>
    <scope>NUCLEOTIDE SEQUENCE [LARGE SCALE GENOMIC DNA]</scope>
    <source>
        <strain evidence="2 3">DSM 19971</strain>
    </source>
</reference>
<dbReference type="PATRIC" id="fig|1423812.3.peg.1224"/>
<dbReference type="AlphaFoldDB" id="A0A0R1PW38"/>
<dbReference type="InterPro" id="IPR021361">
    <property type="entry name" value="Tad2-like_dom"/>
</dbReference>
<dbReference type="EMBL" id="AZEG01000024">
    <property type="protein sequence ID" value="KRL36606.1"/>
    <property type="molecule type" value="Genomic_DNA"/>
</dbReference>
<sequence length="86" mass="9844">MNFGKAIEALKQGYKVARKGWNGKNQYIQYIPSKILNKQLKHDEKYTFSDVLAIKTSNDVIQVGWLATQTDMLAQDWEILPAMAIN</sequence>
<dbReference type="Pfam" id="PF11195">
    <property type="entry name" value="Tad2-like"/>
    <property type="match status" value="1"/>
</dbReference>
<dbReference type="RefSeq" id="WP_057738122.1">
    <property type="nucleotide sequence ID" value="NZ_AZEG01000024.1"/>
</dbReference>
<comment type="caution">
    <text evidence="2">The sequence shown here is derived from an EMBL/GenBank/DDBJ whole genome shotgun (WGS) entry which is preliminary data.</text>
</comment>
<dbReference type="OrthoDB" id="9806476at2"/>
<name>A0A0R1PW38_9LACO</name>
<evidence type="ECO:0000259" key="1">
    <source>
        <dbReference type="Pfam" id="PF11195"/>
    </source>
</evidence>
<proteinExistence type="predicted"/>